<dbReference type="SUPFAM" id="SSF53474">
    <property type="entry name" value="alpha/beta-Hydrolases"/>
    <property type="match status" value="1"/>
</dbReference>
<dbReference type="PANTHER" id="PTHR48081:SF3">
    <property type="entry name" value="ALPHA_BETA HYDROLASE FOLD-3 DOMAIN-CONTAINING PROTEIN"/>
    <property type="match status" value="1"/>
</dbReference>
<accession>A0A9D2HHZ5</accession>
<reference evidence="3" key="2">
    <citation type="submission" date="2021-04" db="EMBL/GenBank/DDBJ databases">
        <authorList>
            <person name="Gilroy R."/>
        </authorList>
    </citation>
    <scope>NUCLEOTIDE SEQUENCE</scope>
    <source>
        <strain evidence="3">CHK178-16964</strain>
    </source>
</reference>
<dbReference type="InterPro" id="IPR029058">
    <property type="entry name" value="AB_hydrolase_fold"/>
</dbReference>
<dbReference type="InterPro" id="IPR013094">
    <property type="entry name" value="AB_hydrolase_3"/>
</dbReference>
<dbReference type="PANTHER" id="PTHR48081">
    <property type="entry name" value="AB HYDROLASE SUPERFAMILY PROTEIN C4A8.06C"/>
    <property type="match status" value="1"/>
</dbReference>
<dbReference type="Proteomes" id="UP000823900">
    <property type="component" value="Unassembled WGS sequence"/>
</dbReference>
<name>A0A9D2HHZ5_9FIRM</name>
<sequence>MTTHKISLILTNGSYQKAEADFYSSSEAFPSAPAKYRTILYFHGGGLLFGSRKDLPEAYRDMFLKAGYDFLAFDYPLAPEYPVSMIADSCMQFVQWFLTHYPDELGLSSPEYILFGRSAGAFLSIQTAYQMVRNRLPAPDALILFYGYPSLLEEDFSKPNRYYQAEYPPVSKEEAFQSIENSPVFDTVKSPRTLLYLYARQTGGWMELLGPEEDLEDSSLSSKQLSILPPAFLTASSMDRDVPFRLSKNMARSIPDSKFYPVYNLGHDFDQDTSAPEGRQAYEECLEWLEQL</sequence>
<dbReference type="Pfam" id="PF07859">
    <property type="entry name" value="Abhydrolase_3"/>
    <property type="match status" value="1"/>
</dbReference>
<feature type="domain" description="Alpha/beta hydrolase fold-3" evidence="2">
    <location>
        <begin position="39"/>
        <end position="167"/>
    </location>
</feature>
<evidence type="ECO:0000313" key="4">
    <source>
        <dbReference type="Proteomes" id="UP000823900"/>
    </source>
</evidence>
<evidence type="ECO:0000313" key="3">
    <source>
        <dbReference type="EMBL" id="HJA70558.1"/>
    </source>
</evidence>
<dbReference type="InterPro" id="IPR050300">
    <property type="entry name" value="GDXG_lipolytic_enzyme"/>
</dbReference>
<reference evidence="3" key="1">
    <citation type="journal article" date="2021" name="PeerJ">
        <title>Extensive microbial diversity within the chicken gut microbiome revealed by metagenomics and culture.</title>
        <authorList>
            <person name="Gilroy R."/>
            <person name="Ravi A."/>
            <person name="Getino M."/>
            <person name="Pursley I."/>
            <person name="Horton D.L."/>
            <person name="Alikhan N.F."/>
            <person name="Baker D."/>
            <person name="Gharbi K."/>
            <person name="Hall N."/>
            <person name="Watson M."/>
            <person name="Adriaenssens E.M."/>
            <person name="Foster-Nyarko E."/>
            <person name="Jarju S."/>
            <person name="Secka A."/>
            <person name="Antonio M."/>
            <person name="Oren A."/>
            <person name="Chaudhuri R.R."/>
            <person name="La Ragione R."/>
            <person name="Hildebrand F."/>
            <person name="Pallen M.J."/>
        </authorList>
    </citation>
    <scope>NUCLEOTIDE SEQUENCE</scope>
    <source>
        <strain evidence="3">CHK178-16964</strain>
    </source>
</reference>
<organism evidence="3 4">
    <name type="scientific">Candidatus Lachnoclostridium stercoravium</name>
    <dbReference type="NCBI Taxonomy" id="2838633"/>
    <lineage>
        <taxon>Bacteria</taxon>
        <taxon>Bacillati</taxon>
        <taxon>Bacillota</taxon>
        <taxon>Clostridia</taxon>
        <taxon>Lachnospirales</taxon>
        <taxon>Lachnospiraceae</taxon>
    </lineage>
</organism>
<dbReference type="Gene3D" id="3.40.50.1820">
    <property type="entry name" value="alpha/beta hydrolase"/>
    <property type="match status" value="1"/>
</dbReference>
<comment type="caution">
    <text evidence="3">The sequence shown here is derived from an EMBL/GenBank/DDBJ whole genome shotgun (WGS) entry which is preliminary data.</text>
</comment>
<dbReference type="AlphaFoldDB" id="A0A9D2HHZ5"/>
<evidence type="ECO:0000256" key="1">
    <source>
        <dbReference type="ARBA" id="ARBA00022801"/>
    </source>
</evidence>
<protein>
    <submittedName>
        <fullName evidence="3">Alpha/beta hydrolase</fullName>
    </submittedName>
</protein>
<proteinExistence type="predicted"/>
<dbReference type="GO" id="GO:0016787">
    <property type="term" value="F:hydrolase activity"/>
    <property type="evidence" value="ECO:0007669"/>
    <property type="project" value="UniProtKB-KW"/>
</dbReference>
<keyword evidence="1 3" id="KW-0378">Hydrolase</keyword>
<gene>
    <name evidence="3" type="ORF">IAA07_03125</name>
</gene>
<evidence type="ECO:0000259" key="2">
    <source>
        <dbReference type="Pfam" id="PF07859"/>
    </source>
</evidence>
<dbReference type="EMBL" id="DWZA01000026">
    <property type="protein sequence ID" value="HJA70558.1"/>
    <property type="molecule type" value="Genomic_DNA"/>
</dbReference>